<dbReference type="GO" id="GO:0000156">
    <property type="term" value="F:phosphorelay response regulator activity"/>
    <property type="evidence" value="ECO:0007669"/>
    <property type="project" value="TreeGrafter"/>
</dbReference>
<dbReference type="PANTHER" id="PTHR42878">
    <property type="entry name" value="TWO-COMPONENT HISTIDINE KINASE"/>
    <property type="match status" value="1"/>
</dbReference>
<feature type="domain" description="Histidine kinase" evidence="10">
    <location>
        <begin position="240"/>
        <end position="449"/>
    </location>
</feature>
<evidence type="ECO:0000313" key="11">
    <source>
        <dbReference type="EMBL" id="NBI27506.1"/>
    </source>
</evidence>
<dbReference type="GO" id="GO:0030295">
    <property type="term" value="F:protein kinase activator activity"/>
    <property type="evidence" value="ECO:0007669"/>
    <property type="project" value="TreeGrafter"/>
</dbReference>
<dbReference type="PANTHER" id="PTHR42878:SF7">
    <property type="entry name" value="SENSOR HISTIDINE KINASE GLRK"/>
    <property type="match status" value="1"/>
</dbReference>
<organism evidence="11 12">
    <name type="scientific">Chengkuizengella marina</name>
    <dbReference type="NCBI Taxonomy" id="2507566"/>
    <lineage>
        <taxon>Bacteria</taxon>
        <taxon>Bacillati</taxon>
        <taxon>Bacillota</taxon>
        <taxon>Bacilli</taxon>
        <taxon>Bacillales</taxon>
        <taxon>Paenibacillaceae</taxon>
        <taxon>Chengkuizengella</taxon>
    </lineage>
</organism>
<keyword evidence="9" id="KW-0472">Membrane</keyword>
<dbReference type="OrthoDB" id="9121833at2"/>
<comment type="caution">
    <text evidence="11">The sequence shown here is derived from an EMBL/GenBank/DDBJ whole genome shotgun (WGS) entry which is preliminary data.</text>
</comment>
<proteinExistence type="predicted"/>
<feature type="transmembrane region" description="Helical" evidence="9">
    <location>
        <begin position="66"/>
        <end position="89"/>
    </location>
</feature>
<gene>
    <name evidence="11" type="ORF">ERL59_00800</name>
</gene>
<feature type="transmembrane region" description="Helical" evidence="9">
    <location>
        <begin position="101"/>
        <end position="123"/>
    </location>
</feature>
<feature type="transmembrane region" description="Helical" evidence="9">
    <location>
        <begin position="129"/>
        <end position="150"/>
    </location>
</feature>
<keyword evidence="4" id="KW-0808">Transferase</keyword>
<dbReference type="Proteomes" id="UP000448943">
    <property type="component" value="Unassembled WGS sequence"/>
</dbReference>
<dbReference type="InterPro" id="IPR003594">
    <property type="entry name" value="HATPase_dom"/>
</dbReference>
<sequence>MFFYFIVLFIIALFLVIINPKNESNRWASAFLLFASLGGLADTIRSLVFPSLVIGNSSNLYIFLNVFQYILDFINQTLTPYGVLIFSIVYSEVFNKKWRSIFKVVLLLPVVMTLFTISDFPILKLNQLLLLYWVAPYYIISCFLLTFTFINENHPLKSKNKFITFIIIVPTILSILFFINIMRVYDPNFYFFPYVSVFIIFSLVTALFFSFRYGVLGMKVSIEKDHLNTTIKSVSSGTAILNHTLKNEIGKITLTTRNLKKSLKETNQDIDTYFNIINRASNHMQEMVDRIQDQMKDIQFKETENSMEELIVECLENLKSDLEKKEIKINVSLIKSIHFFCDRTHIKEVFNNILKNAIESMPIGGALTVVSYKTRKHIVVSIKDNGKGISSENLKYVLDPFFTTKNKRHNYGLGLSYCYNVMQQCGGSIELQSEENMGTEVKLMFPDKMIV</sequence>
<evidence type="ECO:0000256" key="1">
    <source>
        <dbReference type="ARBA" id="ARBA00000085"/>
    </source>
</evidence>
<evidence type="ECO:0000256" key="2">
    <source>
        <dbReference type="ARBA" id="ARBA00004370"/>
    </source>
</evidence>
<dbReference type="AlphaFoldDB" id="A0A6N9PX70"/>
<evidence type="ECO:0000256" key="8">
    <source>
        <dbReference type="ARBA" id="ARBA00023012"/>
    </source>
</evidence>
<dbReference type="InterPro" id="IPR005467">
    <property type="entry name" value="His_kinase_dom"/>
</dbReference>
<evidence type="ECO:0000313" key="12">
    <source>
        <dbReference type="Proteomes" id="UP000448943"/>
    </source>
</evidence>
<dbReference type="GO" id="GO:0005524">
    <property type="term" value="F:ATP binding"/>
    <property type="evidence" value="ECO:0007669"/>
    <property type="project" value="UniProtKB-KW"/>
</dbReference>
<dbReference type="SMART" id="SM00387">
    <property type="entry name" value="HATPase_c"/>
    <property type="match status" value="1"/>
</dbReference>
<keyword evidence="6 11" id="KW-0418">Kinase</keyword>
<dbReference type="PROSITE" id="PS50109">
    <property type="entry name" value="HIS_KIN"/>
    <property type="match status" value="1"/>
</dbReference>
<protein>
    <recommendedName>
        <fullName evidence="3">histidine kinase</fullName>
        <ecNumber evidence="3">2.7.13.3</ecNumber>
    </recommendedName>
</protein>
<comment type="catalytic activity">
    <reaction evidence="1">
        <text>ATP + protein L-histidine = ADP + protein N-phospho-L-histidine.</text>
        <dbReference type="EC" id="2.7.13.3"/>
    </reaction>
</comment>
<evidence type="ECO:0000256" key="7">
    <source>
        <dbReference type="ARBA" id="ARBA00022840"/>
    </source>
</evidence>
<dbReference type="GO" id="GO:0007234">
    <property type="term" value="P:osmosensory signaling via phosphorelay pathway"/>
    <property type="evidence" value="ECO:0007669"/>
    <property type="project" value="TreeGrafter"/>
</dbReference>
<evidence type="ECO:0000256" key="5">
    <source>
        <dbReference type="ARBA" id="ARBA00022741"/>
    </source>
</evidence>
<keyword evidence="8" id="KW-0902">Two-component regulatory system</keyword>
<keyword evidence="9" id="KW-1133">Transmembrane helix</keyword>
<dbReference type="InterPro" id="IPR036890">
    <property type="entry name" value="HATPase_C_sf"/>
</dbReference>
<dbReference type="InterPro" id="IPR050351">
    <property type="entry name" value="BphY/WalK/GraS-like"/>
</dbReference>
<accession>A0A6N9PX70</accession>
<keyword evidence="7" id="KW-0067">ATP-binding</keyword>
<evidence type="ECO:0000256" key="6">
    <source>
        <dbReference type="ARBA" id="ARBA00022777"/>
    </source>
</evidence>
<keyword evidence="12" id="KW-1185">Reference proteome</keyword>
<evidence type="ECO:0000256" key="4">
    <source>
        <dbReference type="ARBA" id="ARBA00022679"/>
    </source>
</evidence>
<evidence type="ECO:0000256" key="9">
    <source>
        <dbReference type="SAM" id="Phobius"/>
    </source>
</evidence>
<dbReference type="CDD" id="cd00075">
    <property type="entry name" value="HATPase"/>
    <property type="match status" value="1"/>
</dbReference>
<dbReference type="EMBL" id="SIJB01000004">
    <property type="protein sequence ID" value="NBI27506.1"/>
    <property type="molecule type" value="Genomic_DNA"/>
</dbReference>
<dbReference type="PRINTS" id="PR00344">
    <property type="entry name" value="BCTRLSENSOR"/>
</dbReference>
<dbReference type="EC" id="2.7.13.3" evidence="3"/>
<dbReference type="SUPFAM" id="SSF55874">
    <property type="entry name" value="ATPase domain of HSP90 chaperone/DNA topoisomerase II/histidine kinase"/>
    <property type="match status" value="1"/>
</dbReference>
<evidence type="ECO:0000259" key="10">
    <source>
        <dbReference type="PROSITE" id="PS50109"/>
    </source>
</evidence>
<dbReference type="RefSeq" id="WP_160643526.1">
    <property type="nucleotide sequence ID" value="NZ_SIJB01000004.1"/>
</dbReference>
<reference evidence="11 12" key="1">
    <citation type="submission" date="2019-01" db="EMBL/GenBank/DDBJ databases">
        <title>Chengkuizengella sp. nov., isolated from deep-sea sediment of East Pacific Ocean.</title>
        <authorList>
            <person name="Yang J."/>
            <person name="Lai Q."/>
            <person name="Shao Z."/>
        </authorList>
    </citation>
    <scope>NUCLEOTIDE SEQUENCE [LARGE SCALE GENOMIC DNA]</scope>
    <source>
        <strain evidence="11 12">YPA3-1-1</strain>
    </source>
</reference>
<feature type="transmembrane region" description="Helical" evidence="9">
    <location>
        <begin position="191"/>
        <end position="211"/>
    </location>
</feature>
<dbReference type="Gene3D" id="3.30.565.10">
    <property type="entry name" value="Histidine kinase-like ATPase, C-terminal domain"/>
    <property type="match status" value="1"/>
</dbReference>
<dbReference type="GO" id="GO:0004673">
    <property type="term" value="F:protein histidine kinase activity"/>
    <property type="evidence" value="ECO:0007669"/>
    <property type="project" value="UniProtKB-EC"/>
</dbReference>
<evidence type="ECO:0000256" key="3">
    <source>
        <dbReference type="ARBA" id="ARBA00012438"/>
    </source>
</evidence>
<feature type="transmembrane region" description="Helical" evidence="9">
    <location>
        <begin position="162"/>
        <end position="185"/>
    </location>
</feature>
<dbReference type="Pfam" id="PF02518">
    <property type="entry name" value="HATPase_c"/>
    <property type="match status" value="1"/>
</dbReference>
<name>A0A6N9PX70_9BACL</name>
<keyword evidence="5" id="KW-0547">Nucleotide-binding</keyword>
<dbReference type="InterPro" id="IPR004358">
    <property type="entry name" value="Sig_transdc_His_kin-like_C"/>
</dbReference>
<comment type="subcellular location">
    <subcellularLocation>
        <location evidence="2">Membrane</location>
    </subcellularLocation>
</comment>
<keyword evidence="9" id="KW-0812">Transmembrane</keyword>